<sequence>MVGRHEEVLRSIQEELREQRESQRQATERLFQGLENLTAQVVPTPPPPPSVAESRTNPVPAGLDSLISLATRIDNRLRERNRERGIRGLAQSQSFFAEQPSRQALTSPEKSRDPPTLAEACTSEPMQIGRAQLTTEERQRRMISRSCLYCGERGHYIAGCPLKGRAHS</sequence>
<reference evidence="1" key="1">
    <citation type="submission" date="2021-05" db="EMBL/GenBank/DDBJ databases">
        <authorList>
            <person name="Pan Q."/>
            <person name="Jouanno E."/>
            <person name="Zahm M."/>
            <person name="Klopp C."/>
            <person name="Cabau C."/>
            <person name="Louis A."/>
            <person name="Berthelot C."/>
            <person name="Parey E."/>
            <person name="Roest Crollius H."/>
            <person name="Montfort J."/>
            <person name="Robinson-Rechavi M."/>
            <person name="Bouchez O."/>
            <person name="Lampietro C."/>
            <person name="Lopez Roques C."/>
            <person name="Donnadieu C."/>
            <person name="Postlethwait J."/>
            <person name="Bobe J."/>
            <person name="Dillon D."/>
            <person name="Chandos A."/>
            <person name="von Hippel F."/>
            <person name="Guiguen Y."/>
        </authorList>
    </citation>
    <scope>NUCLEOTIDE SEQUENCE</scope>
    <source>
        <strain evidence="1">YG-Jan2019</strain>
    </source>
</reference>
<dbReference type="Proteomes" id="UP001157502">
    <property type="component" value="Chromosome 37"/>
</dbReference>
<name>A0ACC2F0X5_DALPE</name>
<accession>A0ACC2F0X5</accession>
<dbReference type="EMBL" id="CM055764">
    <property type="protein sequence ID" value="KAJ7985058.1"/>
    <property type="molecule type" value="Genomic_DNA"/>
</dbReference>
<evidence type="ECO:0000313" key="1">
    <source>
        <dbReference type="EMBL" id="KAJ7985058.1"/>
    </source>
</evidence>
<protein>
    <submittedName>
        <fullName evidence="1">Uncharacterized protein</fullName>
    </submittedName>
</protein>
<organism evidence="1 2">
    <name type="scientific">Dallia pectoralis</name>
    <name type="common">Alaska blackfish</name>
    <dbReference type="NCBI Taxonomy" id="75939"/>
    <lineage>
        <taxon>Eukaryota</taxon>
        <taxon>Metazoa</taxon>
        <taxon>Chordata</taxon>
        <taxon>Craniata</taxon>
        <taxon>Vertebrata</taxon>
        <taxon>Euteleostomi</taxon>
        <taxon>Actinopterygii</taxon>
        <taxon>Neopterygii</taxon>
        <taxon>Teleostei</taxon>
        <taxon>Protacanthopterygii</taxon>
        <taxon>Esociformes</taxon>
        <taxon>Umbridae</taxon>
        <taxon>Dallia</taxon>
    </lineage>
</organism>
<proteinExistence type="predicted"/>
<keyword evidence="2" id="KW-1185">Reference proteome</keyword>
<evidence type="ECO:0000313" key="2">
    <source>
        <dbReference type="Proteomes" id="UP001157502"/>
    </source>
</evidence>
<gene>
    <name evidence="1" type="ORF">DPEC_G00361200</name>
</gene>
<comment type="caution">
    <text evidence="1">The sequence shown here is derived from an EMBL/GenBank/DDBJ whole genome shotgun (WGS) entry which is preliminary data.</text>
</comment>